<reference evidence="2" key="1">
    <citation type="submission" date="2016-08" db="EMBL/GenBank/DDBJ databases">
        <authorList>
            <person name="Merda D."/>
            <person name="Briand M."/>
            <person name="Taghouti G."/>
            <person name="Carrere S."/>
            <person name="Gouzy J."/>
            <person name="Portier P."/>
            <person name="Jacques M.-A."/>
            <person name="Fischer-Le Saux M."/>
        </authorList>
    </citation>
    <scope>NUCLEOTIDE SEQUENCE [LARGE SCALE GENOMIC DNA]</scope>
    <source>
        <strain evidence="2">CFBP1156</strain>
    </source>
</reference>
<dbReference type="OrthoDB" id="5992319at2"/>
<dbReference type="EMBL" id="MDEG01000010">
    <property type="protein sequence ID" value="PPU97079.1"/>
    <property type="molecule type" value="Genomic_DNA"/>
</dbReference>
<dbReference type="InterPro" id="IPR039498">
    <property type="entry name" value="NTP_transf_5"/>
</dbReference>
<accession>A0A2S7EVJ7</accession>
<organism evidence="1 2">
    <name type="scientific">Xanthomonas hyacinthi</name>
    <dbReference type="NCBI Taxonomy" id="56455"/>
    <lineage>
        <taxon>Bacteria</taxon>
        <taxon>Pseudomonadati</taxon>
        <taxon>Pseudomonadota</taxon>
        <taxon>Gammaproteobacteria</taxon>
        <taxon>Lysobacterales</taxon>
        <taxon>Lysobacteraceae</taxon>
        <taxon>Xanthomonas</taxon>
    </lineage>
</organism>
<dbReference type="RefSeq" id="WP_104558556.1">
    <property type="nucleotide sequence ID" value="NZ_CP043476.1"/>
</dbReference>
<keyword evidence="2" id="KW-1185">Reference proteome</keyword>
<gene>
    <name evidence="1" type="ORF">XhyaCFBP1156_11995</name>
</gene>
<dbReference type="Proteomes" id="UP000238261">
    <property type="component" value="Unassembled WGS sequence"/>
</dbReference>
<evidence type="ECO:0000313" key="2">
    <source>
        <dbReference type="Proteomes" id="UP000238261"/>
    </source>
</evidence>
<evidence type="ECO:0008006" key="3">
    <source>
        <dbReference type="Google" id="ProtNLM"/>
    </source>
</evidence>
<proteinExistence type="predicted"/>
<sequence>MSAHATPQAHAPSSADPFIDPLAERATQPALKQVGSGLRLATETLARELARPGNAMPQWNRLQWRLAAAATAAHGIAPLLSRLSVWPDRDWSAFLAEQREHVAHRYRRIAALLERIDTLAQAAGVAIVPLKGAALHAQGLYLPGDRPMADIDLLVRGEDAAQVGTLLQELGYVAEFAQWKHQTFRPAEAQPVAGLGEHRDTPINIELHLRIQERLPQATVDISERIFPRHSRPGLNPYPSNGALMSHLLLHAAGGICSRSLRLMHLHDISLLATRMTAKDWQVLCDDADGAPWWALPPLQLVLRYYRTAIPQAVLARLRAQCPPLLRLVSSRLDLTRASCSQLWLPALPGIEWARSLGEVVRYLRQRLQPSQESRQERTDMIRTQLWLQGQSWVALSQRRRVLLRLLRPVPRMDTLYAVRSALQGYAPR</sequence>
<dbReference type="Pfam" id="PF14907">
    <property type="entry name" value="NTP_transf_5"/>
    <property type="match status" value="1"/>
</dbReference>
<protein>
    <recommendedName>
        <fullName evidence="3">Nucleotidyltransferase family protein</fullName>
    </recommendedName>
</protein>
<dbReference type="AlphaFoldDB" id="A0A2S7EVJ7"/>
<name>A0A2S7EVJ7_9XANT</name>
<evidence type="ECO:0000313" key="1">
    <source>
        <dbReference type="EMBL" id="PPU97079.1"/>
    </source>
</evidence>
<comment type="caution">
    <text evidence="1">The sequence shown here is derived from an EMBL/GenBank/DDBJ whole genome shotgun (WGS) entry which is preliminary data.</text>
</comment>